<dbReference type="Pfam" id="PF20150">
    <property type="entry name" value="2EXR"/>
    <property type="match status" value="1"/>
</dbReference>
<feature type="region of interest" description="Disordered" evidence="1">
    <location>
        <begin position="396"/>
        <end position="425"/>
    </location>
</feature>
<proteinExistence type="predicted"/>
<dbReference type="PANTHER" id="PTHR35910">
    <property type="entry name" value="2EXR DOMAIN-CONTAINING PROTEIN"/>
    <property type="match status" value="1"/>
</dbReference>
<gene>
    <name evidence="3" type="ORF">RSE6_11748</name>
</gene>
<organism evidence="3 4">
    <name type="scientific">Rhynchosporium secalis</name>
    <name type="common">Barley scald fungus</name>
    <dbReference type="NCBI Taxonomy" id="38038"/>
    <lineage>
        <taxon>Eukaryota</taxon>
        <taxon>Fungi</taxon>
        <taxon>Dikarya</taxon>
        <taxon>Ascomycota</taxon>
        <taxon>Pezizomycotina</taxon>
        <taxon>Leotiomycetes</taxon>
        <taxon>Helotiales</taxon>
        <taxon>Ploettnerulaceae</taxon>
        <taxon>Rhynchosporium</taxon>
    </lineage>
</organism>
<dbReference type="Proteomes" id="UP000177625">
    <property type="component" value="Unassembled WGS sequence"/>
</dbReference>
<name>A0A1E1MNQ4_RHYSE</name>
<reference evidence="4" key="1">
    <citation type="submission" date="2016-03" db="EMBL/GenBank/DDBJ databases">
        <authorList>
            <person name="Guldener U."/>
        </authorList>
    </citation>
    <scope>NUCLEOTIDE SEQUENCE [LARGE SCALE GENOMIC DNA]</scope>
</reference>
<keyword evidence="4" id="KW-1185">Reference proteome</keyword>
<dbReference type="InterPro" id="IPR045518">
    <property type="entry name" value="2EXR"/>
</dbReference>
<feature type="compositionally biased region" description="Low complexity" evidence="1">
    <location>
        <begin position="410"/>
        <end position="425"/>
    </location>
</feature>
<dbReference type="AlphaFoldDB" id="A0A1E1MNQ4"/>
<dbReference type="EMBL" id="FJVC01000441">
    <property type="protein sequence ID" value="CZT50712.1"/>
    <property type="molecule type" value="Genomic_DNA"/>
</dbReference>
<protein>
    <recommendedName>
        <fullName evidence="2">2EXR domain-containing protein</fullName>
    </recommendedName>
</protein>
<evidence type="ECO:0000313" key="3">
    <source>
        <dbReference type="EMBL" id="CZT50712.1"/>
    </source>
</evidence>
<evidence type="ECO:0000259" key="2">
    <source>
        <dbReference type="Pfam" id="PF20150"/>
    </source>
</evidence>
<sequence>MLLLNRYFQQGQTARDVAQIYLCLLLILYRIYKELSELADPLIISGYSCNLESLAAEILKAEDFIAGIFQLDAFSRILFAAIQVRGGLGTSRTQFEGQILPEITALDNSGGVTFFDEGTSATEIYDAETTDARTSDADDYASEKPDARTATAGTSVRASSTGTFHQFTKLPLELQLMIWRIALPRSRLIQPILDHGGRNRPSLPPQRDPSILQVNQQSRHEALRLFKERRQLQNEAKYICPSFDILCFDLFCDARCEKCLTEENLARLKSVREIEAIEHIVLRMKKIPHVELHFFIKALLYIRFFPKLLIVTVVVDGSDPMCKPLSMKMIIRYGAGKAIALVTSWKVAQGIDWKQPEVEVITEWEFNERYIELARDTCWSKTIPLKTEEVSLAGDTTTFPDVDESETYPDSGYCSYASSDSYDDV</sequence>
<feature type="domain" description="2EXR" evidence="2">
    <location>
        <begin position="164"/>
        <end position="246"/>
    </location>
</feature>
<feature type="region of interest" description="Disordered" evidence="1">
    <location>
        <begin position="129"/>
        <end position="155"/>
    </location>
</feature>
<evidence type="ECO:0000256" key="1">
    <source>
        <dbReference type="SAM" id="MobiDB-lite"/>
    </source>
</evidence>
<evidence type="ECO:0000313" key="4">
    <source>
        <dbReference type="Proteomes" id="UP000177625"/>
    </source>
</evidence>
<dbReference type="PANTHER" id="PTHR35910:SF6">
    <property type="entry name" value="2EXR DOMAIN-CONTAINING PROTEIN"/>
    <property type="match status" value="1"/>
</dbReference>
<accession>A0A1E1MNQ4</accession>
<feature type="compositionally biased region" description="Basic and acidic residues" evidence="1">
    <location>
        <begin position="130"/>
        <end position="147"/>
    </location>
</feature>